<protein>
    <submittedName>
        <fullName evidence="2">Endonuclease</fullName>
    </submittedName>
</protein>
<evidence type="ECO:0000313" key="3">
    <source>
        <dbReference type="Proteomes" id="UP001157167"/>
    </source>
</evidence>
<evidence type="ECO:0000313" key="2">
    <source>
        <dbReference type="EMBL" id="GLT21345.1"/>
    </source>
</evidence>
<dbReference type="InterPro" id="IPR011335">
    <property type="entry name" value="Restrct_endonuc-II-like"/>
</dbReference>
<feature type="domain" description="YqaJ viral recombinase" evidence="1">
    <location>
        <begin position="36"/>
        <end position="178"/>
    </location>
</feature>
<reference evidence="3" key="1">
    <citation type="journal article" date="2019" name="Int. J. Syst. Evol. Microbiol.">
        <title>The Global Catalogue of Microorganisms (GCM) 10K type strain sequencing project: providing services to taxonomists for standard genome sequencing and annotation.</title>
        <authorList>
            <consortium name="The Broad Institute Genomics Platform"/>
            <consortium name="The Broad Institute Genome Sequencing Center for Infectious Disease"/>
            <person name="Wu L."/>
            <person name="Ma J."/>
        </authorList>
    </citation>
    <scope>NUCLEOTIDE SEQUENCE [LARGE SCALE GENOMIC DNA]</scope>
    <source>
        <strain evidence="3">NBRC 102407</strain>
    </source>
</reference>
<dbReference type="InterPro" id="IPR051703">
    <property type="entry name" value="NF-kappa-B_Signaling_Reg"/>
</dbReference>
<sequence length="341" mass="38088">MSNIIPKAPGATATVKTARPKAALRLVKTENLPREEWLDVRKNGIGSSDAAAAVGLNPYKSQLQLWMEKTGRDKSLPVVDPNDEESPMYWGTILEPIVAAHYTRRTGNRVRRINAVLQHPDPDKAWMLANIDREVVGAGDVQILECKTAGINGARLWKEGVPEYIQLQVHHQLAVTGKRCADVAVLIGGQQLEVHRIERDEALIQNLIHLERVFWHFVETDTQPPADGSESADLALRCLYPNDNGSKIDFREDRNLSAIFADLVSVRETLSAQEKLEARLKQQLQQAIGNASGAIFETGEVSWKKAKDSTVLDVIKLLKDHPELLQSYALERIGSRRFIFI</sequence>
<dbReference type="PANTHER" id="PTHR46609:SF6">
    <property type="entry name" value="EXONUCLEASE, PHAGE-TYPE_RECB, C-TERMINAL DOMAIN-CONTAINING PROTEIN-RELATED"/>
    <property type="match status" value="1"/>
</dbReference>
<proteinExistence type="predicted"/>
<dbReference type="Pfam" id="PF09588">
    <property type="entry name" value="YqaJ"/>
    <property type="match status" value="1"/>
</dbReference>
<gene>
    <name evidence="2" type="ORF">GCM10007933_07970</name>
</gene>
<name>A0ABQ6F953_9RHOO</name>
<dbReference type="NCBIfam" id="TIGR03033">
    <property type="entry name" value="phage_rel_nuc"/>
    <property type="match status" value="1"/>
</dbReference>
<organism evidence="2 3">
    <name type="scientific">Zoogloea oryzae</name>
    <dbReference type="NCBI Taxonomy" id="310767"/>
    <lineage>
        <taxon>Bacteria</taxon>
        <taxon>Pseudomonadati</taxon>
        <taxon>Pseudomonadota</taxon>
        <taxon>Betaproteobacteria</taxon>
        <taxon>Rhodocyclales</taxon>
        <taxon>Zoogloeaceae</taxon>
        <taxon>Zoogloea</taxon>
    </lineage>
</organism>
<dbReference type="RefSeq" id="WP_284186798.1">
    <property type="nucleotide sequence ID" value="NZ_BSPX01000007.1"/>
</dbReference>
<dbReference type="InterPro" id="IPR011604">
    <property type="entry name" value="PDDEXK-like_dom_sf"/>
</dbReference>
<dbReference type="GO" id="GO:0004519">
    <property type="term" value="F:endonuclease activity"/>
    <property type="evidence" value="ECO:0007669"/>
    <property type="project" value="UniProtKB-KW"/>
</dbReference>
<dbReference type="InterPro" id="IPR019080">
    <property type="entry name" value="YqaJ_viral_recombinase"/>
</dbReference>
<dbReference type="InterPro" id="IPR017482">
    <property type="entry name" value="Lambda-type_endonuclease"/>
</dbReference>
<accession>A0ABQ6F953</accession>
<keyword evidence="2" id="KW-0255">Endonuclease</keyword>
<dbReference type="SUPFAM" id="SSF52980">
    <property type="entry name" value="Restriction endonuclease-like"/>
    <property type="match status" value="1"/>
</dbReference>
<dbReference type="EMBL" id="BSPX01000007">
    <property type="protein sequence ID" value="GLT21345.1"/>
    <property type="molecule type" value="Genomic_DNA"/>
</dbReference>
<keyword evidence="2" id="KW-0540">Nuclease</keyword>
<evidence type="ECO:0000259" key="1">
    <source>
        <dbReference type="Pfam" id="PF09588"/>
    </source>
</evidence>
<keyword evidence="2" id="KW-0378">Hydrolase</keyword>
<dbReference type="Proteomes" id="UP001157167">
    <property type="component" value="Unassembled WGS sequence"/>
</dbReference>
<dbReference type="PANTHER" id="PTHR46609">
    <property type="entry name" value="EXONUCLEASE, PHAGE-TYPE/RECB, C-TERMINAL DOMAIN-CONTAINING PROTEIN"/>
    <property type="match status" value="1"/>
</dbReference>
<keyword evidence="3" id="KW-1185">Reference proteome</keyword>
<comment type="caution">
    <text evidence="2">The sequence shown here is derived from an EMBL/GenBank/DDBJ whole genome shotgun (WGS) entry which is preliminary data.</text>
</comment>
<dbReference type="Gene3D" id="3.90.320.10">
    <property type="match status" value="1"/>
</dbReference>